<protein>
    <submittedName>
        <fullName evidence="1">Uncharacterized protein</fullName>
    </submittedName>
</protein>
<evidence type="ECO:0000313" key="1">
    <source>
        <dbReference type="EMBL" id="CAH3107766.1"/>
    </source>
</evidence>
<proteinExistence type="predicted"/>
<name>A0AAU9WA67_9CNID</name>
<organism evidence="1 2">
    <name type="scientific">Pocillopora meandrina</name>
    <dbReference type="NCBI Taxonomy" id="46732"/>
    <lineage>
        <taxon>Eukaryota</taxon>
        <taxon>Metazoa</taxon>
        <taxon>Cnidaria</taxon>
        <taxon>Anthozoa</taxon>
        <taxon>Hexacorallia</taxon>
        <taxon>Scleractinia</taxon>
        <taxon>Astrocoeniina</taxon>
        <taxon>Pocilloporidae</taxon>
        <taxon>Pocillopora</taxon>
    </lineage>
</organism>
<keyword evidence="2" id="KW-1185">Reference proteome</keyword>
<gene>
    <name evidence="1" type="ORF">PMEA_00003219</name>
</gene>
<evidence type="ECO:0000313" key="2">
    <source>
        <dbReference type="Proteomes" id="UP001159428"/>
    </source>
</evidence>
<dbReference type="AlphaFoldDB" id="A0AAU9WA67"/>
<sequence>ICPCNAWIVVSCDFVAVVLSDFTFTVYKVGSVAPVSFLSYARAAASILFHRNGRNHHFDRYIAVFLHCTRLGTCTITSPESFGLLVSARVGHLHYRKNRYSAQVLIFFDPTSVSLVSNIWYRPKSPACDPGGTELDIFDTQGTLQVIKLE</sequence>
<reference evidence="1 2" key="1">
    <citation type="submission" date="2022-05" db="EMBL/GenBank/DDBJ databases">
        <authorList>
            <consortium name="Genoscope - CEA"/>
            <person name="William W."/>
        </authorList>
    </citation>
    <scope>NUCLEOTIDE SEQUENCE [LARGE SCALE GENOMIC DNA]</scope>
</reference>
<feature type="non-terminal residue" evidence="1">
    <location>
        <position position="1"/>
    </location>
</feature>
<comment type="caution">
    <text evidence="1">The sequence shown here is derived from an EMBL/GenBank/DDBJ whole genome shotgun (WGS) entry which is preliminary data.</text>
</comment>
<accession>A0AAU9WA67</accession>
<dbReference type="Proteomes" id="UP001159428">
    <property type="component" value="Unassembled WGS sequence"/>
</dbReference>
<dbReference type="EMBL" id="CALNXJ010000011">
    <property type="protein sequence ID" value="CAH3107766.1"/>
    <property type="molecule type" value="Genomic_DNA"/>
</dbReference>